<dbReference type="GO" id="GO:0008713">
    <property type="term" value="F:ADP-heptose-lipopolysaccharide heptosyltransferase activity"/>
    <property type="evidence" value="ECO:0007669"/>
    <property type="project" value="TreeGrafter"/>
</dbReference>
<keyword evidence="1" id="KW-0328">Glycosyltransferase</keyword>
<gene>
    <name evidence="4" type="ORF">ENJ40_03885</name>
</gene>
<protein>
    <recommendedName>
        <fullName evidence="5">Lipopolysaccharide heptosyltransferase family protein</fullName>
    </recommendedName>
</protein>
<proteinExistence type="predicted"/>
<dbReference type="EMBL" id="DRMH01000046">
    <property type="protein sequence ID" value="HFC97586.1"/>
    <property type="molecule type" value="Genomic_DNA"/>
</dbReference>
<comment type="caution">
    <text evidence="4">The sequence shown here is derived from an EMBL/GenBank/DDBJ whole genome shotgun (WGS) entry which is preliminary data.</text>
</comment>
<dbReference type="Pfam" id="PF01075">
    <property type="entry name" value="Glyco_transf_9"/>
    <property type="match status" value="1"/>
</dbReference>
<reference evidence="4" key="1">
    <citation type="journal article" date="2020" name="mSystems">
        <title>Genome- and Community-Level Interaction Insights into Carbon Utilization and Element Cycling Functions of Hydrothermarchaeota in Hydrothermal Sediment.</title>
        <authorList>
            <person name="Zhou Z."/>
            <person name="Liu Y."/>
            <person name="Xu W."/>
            <person name="Pan J."/>
            <person name="Luo Z.H."/>
            <person name="Li M."/>
        </authorList>
    </citation>
    <scope>NUCLEOTIDE SEQUENCE [LARGE SCALE GENOMIC DNA]</scope>
    <source>
        <strain evidence="4">HyVt-483</strain>
    </source>
</reference>
<dbReference type="PANTHER" id="PTHR30160">
    <property type="entry name" value="TETRAACYLDISACCHARIDE 4'-KINASE-RELATED"/>
    <property type="match status" value="1"/>
</dbReference>
<dbReference type="SUPFAM" id="SSF53756">
    <property type="entry name" value="UDP-Glycosyltransferase/glycogen phosphorylase"/>
    <property type="match status" value="1"/>
</dbReference>
<organism evidence="4">
    <name type="scientific">Thermosulfurimonas dismutans</name>
    <dbReference type="NCBI Taxonomy" id="999894"/>
    <lineage>
        <taxon>Bacteria</taxon>
        <taxon>Pseudomonadati</taxon>
        <taxon>Thermodesulfobacteriota</taxon>
        <taxon>Thermodesulfobacteria</taxon>
        <taxon>Thermodesulfobacteriales</taxon>
        <taxon>Thermodesulfobacteriaceae</taxon>
        <taxon>Thermosulfurimonas</taxon>
    </lineage>
</organism>
<dbReference type="InterPro" id="IPR002201">
    <property type="entry name" value="Glyco_trans_9"/>
</dbReference>
<evidence type="ECO:0000256" key="1">
    <source>
        <dbReference type="ARBA" id="ARBA00022676"/>
    </source>
</evidence>
<feature type="region of interest" description="Disordered" evidence="3">
    <location>
        <begin position="264"/>
        <end position="328"/>
    </location>
</feature>
<dbReference type="CDD" id="cd03789">
    <property type="entry name" value="GT9_LPS_heptosyltransferase"/>
    <property type="match status" value="1"/>
</dbReference>
<dbReference type="GO" id="GO:0005829">
    <property type="term" value="C:cytosol"/>
    <property type="evidence" value="ECO:0007669"/>
    <property type="project" value="TreeGrafter"/>
</dbReference>
<dbReference type="Proteomes" id="UP000886043">
    <property type="component" value="Unassembled WGS sequence"/>
</dbReference>
<sequence>MRTLLWHEGALGDLLLSRLAIGALAGEESSLAARSEARKLFAETGLVARAFSTEVPPPRNLYSGVTVFARDPALAEVVARLLAPASLRIISTLPRKRAHLALYQWIQAGGDPRAFAKARLLRPRGFTLKPRYLLVHPGSGGRWKCYPPSALRESLRRLSGAEIRILLGPAEEDLAPEFRAFPVTQSRSLEEALEVLSGAMALVGNDSGLTHLAAALGLPVLALFGPTDPVLWAPFGERVRVLYPWSGLVPRELTRHIQEFLNTTARSDLPRRRKPPPRQAAPREDGPNTEAEPWEAEAGPWEAAERPRKTGMKPRRNHRSPKGRIPLGKASLALLGVEVVEVGEAPR</sequence>
<dbReference type="Gene3D" id="3.40.50.2000">
    <property type="entry name" value="Glycogen Phosphorylase B"/>
    <property type="match status" value="1"/>
</dbReference>
<evidence type="ECO:0000256" key="2">
    <source>
        <dbReference type="ARBA" id="ARBA00022679"/>
    </source>
</evidence>
<keyword evidence="2" id="KW-0808">Transferase</keyword>
<dbReference type="AlphaFoldDB" id="A0A7C3H0P3"/>
<evidence type="ECO:0000313" key="4">
    <source>
        <dbReference type="EMBL" id="HFC97586.1"/>
    </source>
</evidence>
<dbReference type="InterPro" id="IPR051199">
    <property type="entry name" value="LPS_LOS_Heptosyltrfase"/>
</dbReference>
<evidence type="ECO:0008006" key="5">
    <source>
        <dbReference type="Google" id="ProtNLM"/>
    </source>
</evidence>
<name>A0A7C3H0P3_9BACT</name>
<dbReference type="GO" id="GO:0009244">
    <property type="term" value="P:lipopolysaccharide core region biosynthetic process"/>
    <property type="evidence" value="ECO:0007669"/>
    <property type="project" value="TreeGrafter"/>
</dbReference>
<evidence type="ECO:0000256" key="3">
    <source>
        <dbReference type="SAM" id="MobiDB-lite"/>
    </source>
</evidence>
<accession>A0A7C3H0P3</accession>
<feature type="compositionally biased region" description="Basic residues" evidence="3">
    <location>
        <begin position="309"/>
        <end position="322"/>
    </location>
</feature>